<evidence type="ECO:0000256" key="2">
    <source>
        <dbReference type="ARBA" id="ARBA00023136"/>
    </source>
</evidence>
<keyword evidence="2 4" id="KW-0472">Membrane</keyword>
<feature type="domain" description="Organic solvent tolerance-like N-terminal" evidence="5">
    <location>
        <begin position="78"/>
        <end position="208"/>
    </location>
</feature>
<dbReference type="InterPro" id="IPR007543">
    <property type="entry name" value="LptD_C"/>
</dbReference>
<dbReference type="GO" id="GO:1990351">
    <property type="term" value="C:transporter complex"/>
    <property type="evidence" value="ECO:0007669"/>
    <property type="project" value="TreeGrafter"/>
</dbReference>
<dbReference type="GO" id="GO:0009279">
    <property type="term" value="C:cell outer membrane"/>
    <property type="evidence" value="ECO:0007669"/>
    <property type="project" value="UniProtKB-SubCell"/>
</dbReference>
<evidence type="ECO:0000256" key="4">
    <source>
        <dbReference type="HAMAP-Rule" id="MF_01411"/>
    </source>
</evidence>
<feature type="domain" description="LptD C-terminal" evidence="6">
    <location>
        <begin position="314"/>
        <end position="672"/>
    </location>
</feature>
<comment type="subunit">
    <text evidence="4">Component of the lipopolysaccharide transport and assembly complex. Interacts with LptE and LptA.</text>
</comment>
<evidence type="ECO:0000259" key="6">
    <source>
        <dbReference type="Pfam" id="PF04453"/>
    </source>
</evidence>
<evidence type="ECO:0000256" key="1">
    <source>
        <dbReference type="ARBA" id="ARBA00022729"/>
    </source>
</evidence>
<protein>
    <recommendedName>
        <fullName evidence="4">LPS-assembly protein LptD</fullName>
    </recommendedName>
</protein>
<dbReference type="EMBL" id="CACVAY010000129">
    <property type="protein sequence ID" value="CAA6825941.1"/>
    <property type="molecule type" value="Genomic_DNA"/>
</dbReference>
<dbReference type="InterPro" id="IPR020889">
    <property type="entry name" value="LipoPS_assembly_LptD"/>
</dbReference>
<dbReference type="Gene3D" id="2.60.450.10">
    <property type="entry name" value="Lipopolysaccharide (LPS) transport protein A like domain"/>
    <property type="match status" value="1"/>
</dbReference>
<dbReference type="PANTHER" id="PTHR30189">
    <property type="entry name" value="LPS-ASSEMBLY PROTEIN"/>
    <property type="match status" value="1"/>
</dbReference>
<dbReference type="Pfam" id="PF04453">
    <property type="entry name" value="LptD"/>
    <property type="match status" value="1"/>
</dbReference>
<dbReference type="AlphaFoldDB" id="A0A6S6TTB0"/>
<evidence type="ECO:0000256" key="3">
    <source>
        <dbReference type="ARBA" id="ARBA00023237"/>
    </source>
</evidence>
<evidence type="ECO:0000313" key="7">
    <source>
        <dbReference type="EMBL" id="CAA6825941.1"/>
    </source>
</evidence>
<keyword evidence="3 4" id="KW-0998">Cell outer membrane</keyword>
<comment type="function">
    <text evidence="4">Together with LptE, is involved in the assembly of lipopolysaccharide (LPS) at the surface of the outer membrane.</text>
</comment>
<accession>A0A6S6TTB0</accession>
<organism evidence="7">
    <name type="scientific">uncultured Thiotrichaceae bacterium</name>
    <dbReference type="NCBI Taxonomy" id="298394"/>
    <lineage>
        <taxon>Bacteria</taxon>
        <taxon>Pseudomonadati</taxon>
        <taxon>Pseudomonadota</taxon>
        <taxon>Gammaproteobacteria</taxon>
        <taxon>Thiotrichales</taxon>
        <taxon>Thiotrichaceae</taxon>
        <taxon>environmental samples</taxon>
    </lineage>
</organism>
<dbReference type="InterPro" id="IPR050218">
    <property type="entry name" value="LptD"/>
</dbReference>
<reference evidence="7" key="1">
    <citation type="submission" date="2020-01" db="EMBL/GenBank/DDBJ databases">
        <authorList>
            <person name="Meier V. D."/>
            <person name="Meier V D."/>
        </authorList>
    </citation>
    <scope>NUCLEOTIDE SEQUENCE</scope>
    <source>
        <strain evidence="7">HLG_WM_MAG_07</strain>
    </source>
</reference>
<dbReference type="GO" id="GO:0015920">
    <property type="term" value="P:lipopolysaccharide transport"/>
    <property type="evidence" value="ECO:0007669"/>
    <property type="project" value="InterPro"/>
</dbReference>
<evidence type="ECO:0000259" key="5">
    <source>
        <dbReference type="Pfam" id="PF03968"/>
    </source>
</evidence>
<comment type="similarity">
    <text evidence="4">Belongs to the LptD family.</text>
</comment>
<dbReference type="GO" id="GO:0043165">
    <property type="term" value="P:Gram-negative-bacterium-type cell outer membrane assembly"/>
    <property type="evidence" value="ECO:0007669"/>
    <property type="project" value="UniProtKB-UniRule"/>
</dbReference>
<gene>
    <name evidence="4" type="primary">lptD</name>
    <name evidence="7" type="ORF">HELGO_WM8065</name>
</gene>
<keyword evidence="1 4" id="KW-0732">Signal</keyword>
<dbReference type="Pfam" id="PF03968">
    <property type="entry name" value="LptD_N"/>
    <property type="match status" value="1"/>
</dbReference>
<name>A0A6S6TTB0_9GAMM</name>
<dbReference type="HAMAP" id="MF_01411">
    <property type="entry name" value="LPS_assembly_LptD"/>
    <property type="match status" value="1"/>
</dbReference>
<comment type="caution">
    <text evidence="4">Lacks conserved residue(s) required for the propagation of feature annotation.</text>
</comment>
<dbReference type="PANTHER" id="PTHR30189:SF1">
    <property type="entry name" value="LPS-ASSEMBLY PROTEIN LPTD"/>
    <property type="match status" value="1"/>
</dbReference>
<sequence length="751" mass="84720">MQIIKITAVRFCYSTHWRLYSNTHLNHSKQTFFTFLATSVLCINPALAEGQWSNSCAVNTNTIVPGIANPTPGAIYLEADEGKISQTGTSVLKGNITIQQNQTFLSAGEATFNRKTQTVDAKNNITLQTPTLQINSQSLELQLSTDKAIILDTSYQLKNGDGNGASKRITQDAKEKTTLEDATFSTCPANQKSWHIKAEDITLDHTKQIGTARNVSLRVGNTPIFYSPYFDFPLNNQRKSGFLVPRIGITAQSGTSISLPYYFNLASNYDLTLTPNILTQRGLKVDSEFRYLDKRNEGVYRLDMLPSDNNYDDKDRVLTSIKHHAKLAHNTELTIDATNVSDDDYFDDLGDSLLNSSTVSLERTLKISRTQDDWTFATALQDYQILDSSSPPYSRLPELSFRYAPEKGFYNTQNRFETELVNFHSTDAVTGLRLDINALSSKRFGDASWYVEPSLELRHTMYSLDNNTTSDNDSPSRTLPTASIDAGVFFERNIPEKDVIQTLEPRLLYTYTPYKDQSDIPVFDSAATSFGTSTQLFAKNRFTGKDRIGDTNQLTTALTSRLIDTKDGREKLTASIGQIFYFDDRRVTLPGFATDTTSSSELALELSSEIGKRTRFISSTYWDTDTKEVSLNETRLHYKDPKDRVVNLVYRNLDEEFEQAQLSFSTPVNDEWALIGNYERDLKNDRNLEVLAGIEYSSCCWKTRIVGRRYLTSDNITYDNATFIEFELKGLGNIGTGAESFLKEQIYGYED</sequence>
<proteinExistence type="inferred from homology"/>
<dbReference type="InterPro" id="IPR005653">
    <property type="entry name" value="OstA-like_N"/>
</dbReference>
<comment type="subcellular location">
    <subcellularLocation>
        <location evidence="4">Cell outer membrane</location>
    </subcellularLocation>
</comment>